<evidence type="ECO:0000313" key="1">
    <source>
        <dbReference type="EMBL" id="MCL7024144.1"/>
    </source>
</evidence>
<name>A0AA41RPF5_PAPNU</name>
<dbReference type="PANTHER" id="PTHR10242:SF4">
    <property type="entry name" value="OS07G0657600 PROTEIN"/>
    <property type="match status" value="1"/>
</dbReference>
<accession>A0AA41RPF5</accession>
<evidence type="ECO:0000313" key="2">
    <source>
        <dbReference type="Proteomes" id="UP001177140"/>
    </source>
</evidence>
<evidence type="ECO:0008006" key="3">
    <source>
        <dbReference type="Google" id="ProtNLM"/>
    </source>
</evidence>
<dbReference type="GO" id="GO:0034039">
    <property type="term" value="F:8-oxo-7,8-dihydroguanine DNA N-glycosylase activity"/>
    <property type="evidence" value="ECO:0007669"/>
    <property type="project" value="TreeGrafter"/>
</dbReference>
<dbReference type="GO" id="GO:0005634">
    <property type="term" value="C:nucleus"/>
    <property type="evidence" value="ECO:0007669"/>
    <property type="project" value="TreeGrafter"/>
</dbReference>
<dbReference type="InterPro" id="IPR052054">
    <property type="entry name" value="Oxidative_DNA_repair_enzyme"/>
</dbReference>
<dbReference type="Gene3D" id="1.10.340.30">
    <property type="entry name" value="Hypothetical protein, domain 2"/>
    <property type="match status" value="1"/>
</dbReference>
<proteinExistence type="predicted"/>
<reference evidence="1" key="1">
    <citation type="submission" date="2022-03" db="EMBL/GenBank/DDBJ databases">
        <title>A functionally conserved STORR gene fusion in Papaver species that diverged 16.8 million years ago.</title>
        <authorList>
            <person name="Catania T."/>
        </authorList>
    </citation>
    <scope>NUCLEOTIDE SEQUENCE</scope>
    <source>
        <strain evidence="1">S-191538</strain>
    </source>
</reference>
<sequence length="319" mass="36128">MRGFGRVFRSPSLFEDMVKCILLCNCQWPRTLSMARALCEFQLKLKSPLVAEAASKGLDSNASAEHFLPNTPNVREKKRKNVMTGIRQTDLGSNSSEGEVELDEKICKEERDGSYDYCAPCETLNESRLEGSKSSCEIGDFPNAAELANLDDQFLAKQCGLGYRAARIVKLARSIVEGKLQLEKLEEEIVTSGAVPCVYDKLASQLSEIDGFGSFTCANVLMCMGFYHVIPADSETIRHLKKVHRINCTNQSVQSTVDKVYGKYEPFQFLAYWSEIWQFYEETFGKTGEMPHSDYKLITAHNMKANRKRRQRKMAKHLK</sequence>
<dbReference type="SUPFAM" id="SSF48150">
    <property type="entry name" value="DNA-glycosylase"/>
    <property type="match status" value="1"/>
</dbReference>
<organism evidence="1 2">
    <name type="scientific">Papaver nudicaule</name>
    <name type="common">Iceland poppy</name>
    <dbReference type="NCBI Taxonomy" id="74823"/>
    <lineage>
        <taxon>Eukaryota</taxon>
        <taxon>Viridiplantae</taxon>
        <taxon>Streptophyta</taxon>
        <taxon>Embryophyta</taxon>
        <taxon>Tracheophyta</taxon>
        <taxon>Spermatophyta</taxon>
        <taxon>Magnoliopsida</taxon>
        <taxon>Ranunculales</taxon>
        <taxon>Papaveraceae</taxon>
        <taxon>Papaveroideae</taxon>
        <taxon>Papaver</taxon>
    </lineage>
</organism>
<dbReference type="GO" id="GO:0006285">
    <property type="term" value="P:base-excision repair, AP site formation"/>
    <property type="evidence" value="ECO:0007669"/>
    <property type="project" value="TreeGrafter"/>
</dbReference>
<comment type="caution">
    <text evidence="1">The sequence shown here is derived from an EMBL/GenBank/DDBJ whole genome shotgun (WGS) entry which is preliminary data.</text>
</comment>
<dbReference type="Proteomes" id="UP001177140">
    <property type="component" value="Unassembled WGS sequence"/>
</dbReference>
<protein>
    <recommendedName>
        <fullName evidence="3">HhH-GPD domain-containing protein</fullName>
    </recommendedName>
</protein>
<dbReference type="EMBL" id="JAJJMA010031007">
    <property type="protein sequence ID" value="MCL7024144.1"/>
    <property type="molecule type" value="Genomic_DNA"/>
</dbReference>
<dbReference type="AlphaFoldDB" id="A0AA41RPF5"/>
<dbReference type="InterPro" id="IPR011257">
    <property type="entry name" value="DNA_glycosylase"/>
</dbReference>
<gene>
    <name evidence="1" type="ORF">MKW94_014076</name>
</gene>
<keyword evidence="2" id="KW-1185">Reference proteome</keyword>
<dbReference type="PANTHER" id="PTHR10242">
    <property type="entry name" value="8-OXOGUANINE DNA GLYCOSYLASE"/>
    <property type="match status" value="1"/>
</dbReference>